<sequence length="58" mass="6993">MLETVNGDPDFMNTVITGDESWVYGTREEIMQNATDHLRAIPKEDFQRCFQQWQKRWE</sequence>
<dbReference type="AlphaFoldDB" id="A0A7T8HKC6"/>
<gene>
    <name evidence="1" type="ORF">FKW44_013110</name>
</gene>
<feature type="non-terminal residue" evidence="1">
    <location>
        <position position="58"/>
    </location>
</feature>
<accession>A0A7T8HKC6</accession>
<dbReference type="OrthoDB" id="10065579at2759"/>
<dbReference type="Proteomes" id="UP000595437">
    <property type="component" value="Chromosome 8"/>
</dbReference>
<protein>
    <submittedName>
        <fullName evidence="1">Uncharacterized protein</fullName>
    </submittedName>
</protein>
<name>A0A7T8HKC6_CALRO</name>
<reference evidence="2" key="1">
    <citation type="submission" date="2021-01" db="EMBL/GenBank/DDBJ databases">
        <title>Caligus Genome Assembly.</title>
        <authorList>
            <person name="Gallardo-Escarate C."/>
        </authorList>
    </citation>
    <scope>NUCLEOTIDE SEQUENCE [LARGE SCALE GENOMIC DNA]</scope>
</reference>
<evidence type="ECO:0000313" key="2">
    <source>
        <dbReference type="Proteomes" id="UP000595437"/>
    </source>
</evidence>
<organism evidence="1 2">
    <name type="scientific">Caligus rogercresseyi</name>
    <name type="common">Sea louse</name>
    <dbReference type="NCBI Taxonomy" id="217165"/>
    <lineage>
        <taxon>Eukaryota</taxon>
        <taxon>Metazoa</taxon>
        <taxon>Ecdysozoa</taxon>
        <taxon>Arthropoda</taxon>
        <taxon>Crustacea</taxon>
        <taxon>Multicrustacea</taxon>
        <taxon>Hexanauplia</taxon>
        <taxon>Copepoda</taxon>
        <taxon>Siphonostomatoida</taxon>
        <taxon>Caligidae</taxon>
        <taxon>Caligus</taxon>
    </lineage>
</organism>
<keyword evidence="2" id="KW-1185">Reference proteome</keyword>
<proteinExistence type="predicted"/>
<evidence type="ECO:0000313" key="1">
    <source>
        <dbReference type="EMBL" id="QQP51679.1"/>
    </source>
</evidence>
<dbReference type="EMBL" id="CP045897">
    <property type="protein sequence ID" value="QQP51679.1"/>
    <property type="molecule type" value="Genomic_DNA"/>
</dbReference>